<sequence>MFNRRVLVAALAPLALLACSPEASKPQEQVLRFSILSTENTANQTQKWKPFLDDMAKETGLKIEPFYASNYTSLIEAMRFKQTDAGWFSNQSGMEAVRRGGGEVFAKSTHPGGKQGYNALIITRRGSGVTLDKLLACGKRYSFGMGDAKSTSGTLAPLTYLFGPRDIDPQVCFSNLRSAKHEANLLSVANGLLDAATYNTNDVERMQRRHDPKADAVLEQIEVLWTSPKLPEDPIVWRKDLDPEIKAKLKSFMLGYGVGDDADADRERKVLTDLNFGVFQQANDDHLIPVREMEAAANLLEARRKGDAAAAEAARKAMTELSARRGGAL</sequence>
<dbReference type="SUPFAM" id="SSF53850">
    <property type="entry name" value="Periplasmic binding protein-like II"/>
    <property type="match status" value="1"/>
</dbReference>
<name>A0AB39KUW9_9CAUL</name>
<dbReference type="NCBIfam" id="TIGR01098">
    <property type="entry name" value="3A0109s03R"/>
    <property type="match status" value="1"/>
</dbReference>
<dbReference type="RefSeq" id="WP_369060755.1">
    <property type="nucleotide sequence ID" value="NZ_CP158375.1"/>
</dbReference>
<feature type="chain" id="PRO_5044302257" evidence="3">
    <location>
        <begin position="26"/>
        <end position="329"/>
    </location>
</feature>
<dbReference type="Gene3D" id="3.40.190.10">
    <property type="entry name" value="Periplasmic binding protein-like II"/>
    <property type="match status" value="2"/>
</dbReference>
<evidence type="ECO:0000256" key="2">
    <source>
        <dbReference type="ARBA" id="ARBA00022729"/>
    </source>
</evidence>
<dbReference type="PROSITE" id="PS51257">
    <property type="entry name" value="PROKAR_LIPOPROTEIN"/>
    <property type="match status" value="1"/>
</dbReference>
<dbReference type="InterPro" id="IPR005770">
    <property type="entry name" value="PhnD"/>
</dbReference>
<dbReference type="GO" id="GO:0043190">
    <property type="term" value="C:ATP-binding cassette (ABC) transporter complex"/>
    <property type="evidence" value="ECO:0007669"/>
    <property type="project" value="InterPro"/>
</dbReference>
<evidence type="ECO:0000256" key="1">
    <source>
        <dbReference type="ARBA" id="ARBA00007162"/>
    </source>
</evidence>
<proteinExistence type="inferred from homology"/>
<evidence type="ECO:0000256" key="3">
    <source>
        <dbReference type="SAM" id="SignalP"/>
    </source>
</evidence>
<reference evidence="4" key="1">
    <citation type="submission" date="2024-06" db="EMBL/GenBank/DDBJ databases">
        <title>Caulobacter inopinatus, sp. nov.</title>
        <authorList>
            <person name="Donachie S.P."/>
        </authorList>
    </citation>
    <scope>NUCLEOTIDE SEQUENCE</scope>
    <source>
        <strain evidence="4">73W</strain>
    </source>
</reference>
<dbReference type="GO" id="GO:0055085">
    <property type="term" value="P:transmembrane transport"/>
    <property type="evidence" value="ECO:0007669"/>
    <property type="project" value="InterPro"/>
</dbReference>
<gene>
    <name evidence="4" type="primary">phnD</name>
    <name evidence="4" type="ORF">ABOZ73_03500</name>
</gene>
<dbReference type="PANTHER" id="PTHR35841">
    <property type="entry name" value="PHOSPHONATES-BINDING PERIPLASMIC PROTEIN"/>
    <property type="match status" value="1"/>
</dbReference>
<dbReference type="Pfam" id="PF12974">
    <property type="entry name" value="Phosphonate-bd"/>
    <property type="match status" value="1"/>
</dbReference>
<accession>A0AB39KUW9</accession>
<dbReference type="AlphaFoldDB" id="A0AB39KUW9"/>
<comment type="similarity">
    <text evidence="1">Belongs to the phosphate/phosphite/phosphonate binding protein family.</text>
</comment>
<protein>
    <submittedName>
        <fullName evidence="4">Phosphate/phosphite/phosphonate ABC transporter substrate-binding protein</fullName>
    </submittedName>
</protein>
<keyword evidence="2 3" id="KW-0732">Signal</keyword>
<organism evidence="4">
    <name type="scientific">Caulobacter sp. 73W</name>
    <dbReference type="NCBI Taxonomy" id="3161137"/>
    <lineage>
        <taxon>Bacteria</taxon>
        <taxon>Pseudomonadati</taxon>
        <taxon>Pseudomonadota</taxon>
        <taxon>Alphaproteobacteria</taxon>
        <taxon>Caulobacterales</taxon>
        <taxon>Caulobacteraceae</taxon>
        <taxon>Caulobacter</taxon>
    </lineage>
</organism>
<evidence type="ECO:0000313" key="4">
    <source>
        <dbReference type="EMBL" id="XDO97498.1"/>
    </source>
</evidence>
<dbReference type="EMBL" id="CP158375">
    <property type="protein sequence ID" value="XDO97498.1"/>
    <property type="molecule type" value="Genomic_DNA"/>
</dbReference>
<dbReference type="PANTHER" id="PTHR35841:SF1">
    <property type="entry name" value="PHOSPHONATES-BINDING PERIPLASMIC PROTEIN"/>
    <property type="match status" value="1"/>
</dbReference>
<feature type="signal peptide" evidence="3">
    <location>
        <begin position="1"/>
        <end position="25"/>
    </location>
</feature>